<dbReference type="OrthoDB" id="416987at2759"/>
<organism evidence="1 2">
    <name type="scientific">Araneus ventricosus</name>
    <name type="common">Orbweaver spider</name>
    <name type="synonym">Epeira ventricosa</name>
    <dbReference type="NCBI Taxonomy" id="182803"/>
    <lineage>
        <taxon>Eukaryota</taxon>
        <taxon>Metazoa</taxon>
        <taxon>Ecdysozoa</taxon>
        <taxon>Arthropoda</taxon>
        <taxon>Chelicerata</taxon>
        <taxon>Arachnida</taxon>
        <taxon>Araneae</taxon>
        <taxon>Araneomorphae</taxon>
        <taxon>Entelegynae</taxon>
        <taxon>Araneoidea</taxon>
        <taxon>Araneidae</taxon>
        <taxon>Araneus</taxon>
    </lineage>
</organism>
<gene>
    <name evidence="1" type="ORF">AVEN_105430_1</name>
</gene>
<name>A0A4Y2IFA7_ARAVE</name>
<evidence type="ECO:0008006" key="3">
    <source>
        <dbReference type="Google" id="ProtNLM"/>
    </source>
</evidence>
<evidence type="ECO:0000313" key="2">
    <source>
        <dbReference type="Proteomes" id="UP000499080"/>
    </source>
</evidence>
<dbReference type="PANTHER" id="PTHR47331">
    <property type="entry name" value="PHD-TYPE DOMAIN-CONTAINING PROTEIN"/>
    <property type="match status" value="1"/>
</dbReference>
<dbReference type="Proteomes" id="UP000499080">
    <property type="component" value="Unassembled WGS sequence"/>
</dbReference>
<keyword evidence="2" id="KW-1185">Reference proteome</keyword>
<protein>
    <recommendedName>
        <fullName evidence="3">Peptidase aspartic putative domain-containing protein</fullName>
    </recommendedName>
</protein>
<accession>A0A4Y2IFA7</accession>
<reference evidence="1 2" key="1">
    <citation type="journal article" date="2019" name="Sci. Rep.">
        <title>Orb-weaving spider Araneus ventricosus genome elucidates the spidroin gene catalogue.</title>
        <authorList>
            <person name="Kono N."/>
            <person name="Nakamura H."/>
            <person name="Ohtoshi R."/>
            <person name="Moran D.A.P."/>
            <person name="Shinohara A."/>
            <person name="Yoshida Y."/>
            <person name="Fujiwara M."/>
            <person name="Mori M."/>
            <person name="Tomita M."/>
            <person name="Arakawa K."/>
        </authorList>
    </citation>
    <scope>NUCLEOTIDE SEQUENCE [LARGE SCALE GENOMIC DNA]</scope>
</reference>
<dbReference type="PANTHER" id="PTHR47331:SF5">
    <property type="entry name" value="RIBONUCLEASE H"/>
    <property type="match status" value="1"/>
</dbReference>
<dbReference type="EMBL" id="BGPR01002608">
    <property type="protein sequence ID" value="GBM76250.1"/>
    <property type="molecule type" value="Genomic_DNA"/>
</dbReference>
<evidence type="ECO:0000313" key="1">
    <source>
        <dbReference type="EMBL" id="GBM76250.1"/>
    </source>
</evidence>
<sequence>MPLLERILLIWQPFTTCWRKKLRALESLVRTKEKFADFLEPLVESCLPESVLRAWERSRISGVADGSTSQRSLEKLMSFLCHKVESEERITLAREGFVKKGGTFKRNKSAVLDTTDTATTDMLVNTNSSYDGTSKGKKNRVFCRKPHWSSECLLGQRVSYNDKKRILYTNRFCFKYIRYGHVNKKCEVRVKCLKCSRQHATLMCPGKEEILAVKTNENTEVASNLSNNNFHDKVYLQTVCVEIVSRGNKMRVRGLLDSAFSRSYRKETPPIEHGIYAVEINDLNGSFGYCCEVFSERKICGFVPKIEDPQILENLRVNNIELSDVSSNENEIHLLIGADLIRKLLTGRCIQLNFGLAAIHTKLGWIVIGKETGIYSSHDYPAMDSVQTVLFLYVNNASSREFWDIESLGIHEPIENVLKKKAIAEQMRKCHEKLTVYPDGRYGVKLP</sequence>
<proteinExistence type="predicted"/>
<dbReference type="AlphaFoldDB" id="A0A4Y2IFA7"/>
<comment type="caution">
    <text evidence="1">The sequence shown here is derived from an EMBL/GenBank/DDBJ whole genome shotgun (WGS) entry which is preliminary data.</text>
</comment>